<evidence type="ECO:0000256" key="1">
    <source>
        <dbReference type="SAM" id="MobiDB-lite"/>
    </source>
</evidence>
<organism evidence="3 4">
    <name type="scientific">Bradyrhizobium macuxiense</name>
    <dbReference type="NCBI Taxonomy" id="1755647"/>
    <lineage>
        <taxon>Bacteria</taxon>
        <taxon>Pseudomonadati</taxon>
        <taxon>Pseudomonadota</taxon>
        <taxon>Alphaproteobacteria</taxon>
        <taxon>Hyphomicrobiales</taxon>
        <taxon>Nitrobacteraceae</taxon>
        <taxon>Bradyrhizobium</taxon>
    </lineage>
</organism>
<dbReference type="InterPro" id="IPR010642">
    <property type="entry name" value="Invasion_prot_B"/>
</dbReference>
<proteinExistence type="predicted"/>
<evidence type="ECO:0000313" key="4">
    <source>
        <dbReference type="Proteomes" id="UP000057737"/>
    </source>
</evidence>
<protein>
    <submittedName>
        <fullName evidence="3">Invasion protein B</fullName>
    </submittedName>
</protein>
<evidence type="ECO:0000256" key="2">
    <source>
        <dbReference type="SAM" id="SignalP"/>
    </source>
</evidence>
<dbReference type="PROSITE" id="PS51257">
    <property type="entry name" value="PROKAR_LIPOPROTEIN"/>
    <property type="match status" value="1"/>
</dbReference>
<keyword evidence="2" id="KW-0732">Signal</keyword>
<keyword evidence="4" id="KW-1185">Reference proteome</keyword>
<dbReference type="AlphaFoldDB" id="A0A120FRR2"/>
<dbReference type="OrthoDB" id="8017994at2"/>
<sequence length="203" mass="22322">MSTPYSRRRPHPKQPAVAAFLLLAASCGFAHSQQAPAPSNAPKVDPAEVPTRGQRPPREIKYGDWRKLCFKAGSAKMLCRTTITGTFETGQTAVRIDLIERQDGGARLQLFLPVGLYLQAGVTLSVDQKEPYRFPYTWCLSNACIAAHPADPKLIMEMESGRTLALEVVDSNILSVTTSIPLERFGSVRHDAPAQTFDQPIDE</sequence>
<feature type="signal peptide" evidence="2">
    <location>
        <begin position="1"/>
        <end position="30"/>
    </location>
</feature>
<feature type="chain" id="PRO_5007165591" evidence="2">
    <location>
        <begin position="31"/>
        <end position="203"/>
    </location>
</feature>
<dbReference type="Proteomes" id="UP000057737">
    <property type="component" value="Unassembled WGS sequence"/>
</dbReference>
<reference evidence="3 4" key="1">
    <citation type="submission" date="2015-11" db="EMBL/GenBank/DDBJ databases">
        <title>Draft Genome Sequence of the Strain BR 10303 (Bradyrhizobium sp.) isolated from nodules of Centrolobium paraense.</title>
        <authorList>
            <person name="Zelli J.E."/>
            <person name="Simoes-Araujo J.L."/>
            <person name="Barauna A.C."/>
            <person name="Silva K."/>
        </authorList>
    </citation>
    <scope>NUCLEOTIDE SEQUENCE [LARGE SCALE GENOMIC DNA]</scope>
    <source>
        <strain evidence="3 4">BR 10303</strain>
    </source>
</reference>
<name>A0A120FRR2_9BRAD</name>
<evidence type="ECO:0000313" key="3">
    <source>
        <dbReference type="EMBL" id="KWV60516.1"/>
    </source>
</evidence>
<accession>A0A120FRR2</accession>
<dbReference type="Gene3D" id="2.60.40.1880">
    <property type="entry name" value="Invasion associated locus B (IalB) protein"/>
    <property type="match status" value="1"/>
</dbReference>
<dbReference type="InterPro" id="IPR038696">
    <property type="entry name" value="IalB_sf"/>
</dbReference>
<gene>
    <name evidence="3" type="ORF">AS156_29075</name>
</gene>
<dbReference type="RefSeq" id="WP_066500648.1">
    <property type="nucleotide sequence ID" value="NZ_LNCU01000019.1"/>
</dbReference>
<dbReference type="EMBL" id="LNCU01000019">
    <property type="protein sequence ID" value="KWV60516.1"/>
    <property type="molecule type" value="Genomic_DNA"/>
</dbReference>
<feature type="region of interest" description="Disordered" evidence="1">
    <location>
        <begin position="32"/>
        <end position="57"/>
    </location>
</feature>
<dbReference type="Pfam" id="PF06776">
    <property type="entry name" value="IalB"/>
    <property type="match status" value="1"/>
</dbReference>
<comment type="caution">
    <text evidence="3">The sequence shown here is derived from an EMBL/GenBank/DDBJ whole genome shotgun (WGS) entry which is preliminary data.</text>
</comment>